<dbReference type="InterPro" id="IPR036866">
    <property type="entry name" value="RibonucZ/Hydroxyglut_hydro"/>
</dbReference>
<protein>
    <submittedName>
        <fullName evidence="2">MBL fold metallo-hydrolase</fullName>
    </submittedName>
</protein>
<dbReference type="AlphaFoldDB" id="A0A9X4BRQ1"/>
<dbReference type="CDD" id="cd07726">
    <property type="entry name" value="ST1585-like_MBL-fold"/>
    <property type="match status" value="1"/>
</dbReference>
<dbReference type="Proteomes" id="UP001140230">
    <property type="component" value="Unassembled WGS sequence"/>
</dbReference>
<reference evidence="2" key="2">
    <citation type="submission" date="2022-08" db="EMBL/GenBank/DDBJ databases">
        <authorList>
            <person name="Iruegas-Bocardo F."/>
            <person name="Weisberg A.J."/>
            <person name="Riutta E.R."/>
            <person name="Kilday K."/>
            <person name="Bonkowski J.C."/>
            <person name="Creswell T."/>
            <person name="Daughtrey M.L."/>
            <person name="Rane K."/>
            <person name="Grunwald N.J."/>
            <person name="Chang J.H."/>
            <person name="Putnam M.L."/>
        </authorList>
    </citation>
    <scope>NUCLEOTIDE SEQUENCE</scope>
    <source>
        <strain evidence="2">22-338</strain>
    </source>
</reference>
<dbReference type="SUPFAM" id="SSF56281">
    <property type="entry name" value="Metallo-hydrolase/oxidoreductase"/>
    <property type="match status" value="1"/>
</dbReference>
<dbReference type="InterPro" id="IPR001279">
    <property type="entry name" value="Metallo-B-lactamas"/>
</dbReference>
<name>A0A9X4BRQ1_9XANT</name>
<dbReference type="Pfam" id="PF00753">
    <property type="entry name" value="Lactamase_B"/>
    <property type="match status" value="1"/>
</dbReference>
<dbReference type="PANTHER" id="PTHR42951">
    <property type="entry name" value="METALLO-BETA-LACTAMASE DOMAIN-CONTAINING"/>
    <property type="match status" value="1"/>
</dbReference>
<feature type="domain" description="Metallo-beta-lactamase" evidence="1">
    <location>
        <begin position="35"/>
        <end position="240"/>
    </location>
</feature>
<dbReference type="Gene3D" id="3.60.15.10">
    <property type="entry name" value="Ribonuclease Z/Hydroxyacylglutathione hydrolase-like"/>
    <property type="match status" value="1"/>
</dbReference>
<accession>A0A9X4BRQ1</accession>
<proteinExistence type="predicted"/>
<comment type="caution">
    <text evidence="2">The sequence shown here is derived from an EMBL/GenBank/DDBJ whole genome shotgun (WGS) entry which is preliminary data.</text>
</comment>
<sequence>MRLHCGFLGKHGVGMTAIADSSIQTIDTGFGGAQFDAAYLIVEAQRGAFVDCGTSLSVPHMLAALHSAGLTPAQVEWLILTHVHLDHAGGAGALLQHLPNARVLVHPRGAPHMIDPTRLIAGATAVYGEAEMARSYGAILPVPAERVVEAADGQTLMLGERALRTIETPGHARHHLCVWDARSQSWFTGDTFGLSYRQLDSAQGAFILPTSSPVQFEPEAMLHSIARLMETVPAAMYLTHYGRVTSPEPLAQALIEQIHAMTAIALSCAQRADRHRRMVAALSELYLERARLHGCRLDDASVAQLLAIDIELNAQGLACWLDRATRTS</sequence>
<evidence type="ECO:0000313" key="2">
    <source>
        <dbReference type="EMBL" id="MDC8638324.1"/>
    </source>
</evidence>
<reference evidence="2" key="1">
    <citation type="journal article" date="2022" name="Phytopathology">
        <title>Whole genome sequencing-based tracing of a 2022 introduction and outbreak of Xanthomonas hortorum pv. pelargonii.</title>
        <authorList>
            <person name="Iruegas Bocardo F."/>
            <person name="Weisberg A.J."/>
            <person name="Riutta E.R."/>
            <person name="Kilday K.B."/>
            <person name="Bonkowski J.C."/>
            <person name="Creswell T.C."/>
            <person name="Daughtrey M."/>
            <person name="Rane K.K."/>
            <person name="Grunwald N.J."/>
            <person name="Chang J.H."/>
            <person name="Putnam M."/>
        </authorList>
    </citation>
    <scope>NUCLEOTIDE SEQUENCE</scope>
    <source>
        <strain evidence="2">22-338</strain>
    </source>
</reference>
<dbReference type="InterPro" id="IPR037482">
    <property type="entry name" value="ST1585_MBL-fold"/>
</dbReference>
<evidence type="ECO:0000259" key="1">
    <source>
        <dbReference type="SMART" id="SM00849"/>
    </source>
</evidence>
<dbReference type="EMBL" id="JANWTP010000031">
    <property type="protein sequence ID" value="MDC8638324.1"/>
    <property type="molecule type" value="Genomic_DNA"/>
</dbReference>
<evidence type="ECO:0000313" key="3">
    <source>
        <dbReference type="Proteomes" id="UP001140230"/>
    </source>
</evidence>
<gene>
    <name evidence="2" type="ORF">NY667_10915</name>
</gene>
<dbReference type="SMART" id="SM00849">
    <property type="entry name" value="Lactamase_B"/>
    <property type="match status" value="1"/>
</dbReference>
<dbReference type="PANTHER" id="PTHR42951:SF22">
    <property type="entry name" value="METALLO BETA-LACTAMASE SUPERFAMILY LIPOPROTEIN"/>
    <property type="match status" value="1"/>
</dbReference>
<organism evidence="2 3">
    <name type="scientific">Xanthomonas hortorum pv. hederae</name>
    <dbReference type="NCBI Taxonomy" id="453603"/>
    <lineage>
        <taxon>Bacteria</taxon>
        <taxon>Pseudomonadati</taxon>
        <taxon>Pseudomonadota</taxon>
        <taxon>Gammaproteobacteria</taxon>
        <taxon>Lysobacterales</taxon>
        <taxon>Lysobacteraceae</taxon>
        <taxon>Xanthomonas</taxon>
    </lineage>
</organism>
<dbReference type="InterPro" id="IPR050855">
    <property type="entry name" value="NDM-1-like"/>
</dbReference>